<dbReference type="Pfam" id="PF00565">
    <property type="entry name" value="SNase"/>
    <property type="match status" value="1"/>
</dbReference>
<keyword evidence="3" id="KW-0540">Nuclease</keyword>
<dbReference type="KEGG" id="daw:HS1_001046"/>
<dbReference type="OrthoDB" id="9805504at2"/>
<keyword evidence="1" id="KW-0732">Signal</keyword>
<dbReference type="GO" id="GO:0003676">
    <property type="term" value="F:nucleic acid binding"/>
    <property type="evidence" value="ECO:0007669"/>
    <property type="project" value="InterPro"/>
</dbReference>
<dbReference type="Proteomes" id="UP000070560">
    <property type="component" value="Chromosome"/>
</dbReference>
<accession>A0A7U4QK74</accession>
<dbReference type="InterPro" id="IPR016071">
    <property type="entry name" value="Staphylococal_nuclease_OB-fold"/>
</dbReference>
<feature type="domain" description="TNase-like" evidence="2">
    <location>
        <begin position="29"/>
        <end position="179"/>
    </location>
</feature>
<dbReference type="GO" id="GO:0004519">
    <property type="term" value="F:endonuclease activity"/>
    <property type="evidence" value="ECO:0007669"/>
    <property type="project" value="UniProtKB-KW"/>
</dbReference>
<keyword evidence="3" id="KW-0255">Endonuclease</keyword>
<dbReference type="SMART" id="SM00318">
    <property type="entry name" value="SNc"/>
    <property type="match status" value="1"/>
</dbReference>
<sequence length="189" mass="22012">MNMTSRKVSLIALLVFTISLLPAFIHAQQRHVATILKISDGDTIWVLMNREKVKLRLIGIDTPEKFSSKKLECEAAECQVSLGYMKSLGQMVTHYAKTLLHRGQKVKLVIYDRGYYGRALTLIYLPDGTCYNERIVADGYACVYKYRGHKSRELPWDEWFRLNQLLEEVKENRRGLWEGNYKVMECLCR</sequence>
<reference evidence="3 4" key="1">
    <citation type="submission" date="2015-10" db="EMBL/GenBank/DDBJ databases">
        <title>Candidatus Desulfofervidus auxilii, a hydrogenotrophic sulfate-reducing bacterium involved in the thermophilic anaerobic oxidation of methane.</title>
        <authorList>
            <person name="Krukenberg V."/>
            <person name="Richter M."/>
            <person name="Wegener G."/>
        </authorList>
    </citation>
    <scope>NUCLEOTIDE SEQUENCE [LARGE SCALE GENOMIC DNA]</scope>
    <source>
        <strain evidence="3 4">HS1</strain>
    </source>
</reference>
<dbReference type="InterPro" id="IPR035437">
    <property type="entry name" value="SNase_OB-fold_sf"/>
</dbReference>
<dbReference type="EMBL" id="CP013015">
    <property type="protein sequence ID" value="AMM40850.1"/>
    <property type="molecule type" value="Genomic_DNA"/>
</dbReference>
<dbReference type="SUPFAM" id="SSF50199">
    <property type="entry name" value="Staphylococcal nuclease"/>
    <property type="match status" value="1"/>
</dbReference>
<proteinExistence type="predicted"/>
<protein>
    <submittedName>
        <fullName evidence="3">Endonuclease</fullName>
    </submittedName>
</protein>
<keyword evidence="4" id="KW-1185">Reference proteome</keyword>
<dbReference type="PROSITE" id="PS01123">
    <property type="entry name" value="TNASE_1"/>
    <property type="match status" value="1"/>
</dbReference>
<evidence type="ECO:0000256" key="1">
    <source>
        <dbReference type="SAM" id="SignalP"/>
    </source>
</evidence>
<feature type="chain" id="PRO_5031477253" evidence="1">
    <location>
        <begin position="28"/>
        <end position="189"/>
    </location>
</feature>
<evidence type="ECO:0000313" key="4">
    <source>
        <dbReference type="Proteomes" id="UP000070560"/>
    </source>
</evidence>
<keyword evidence="3" id="KW-0378">Hydrolase</keyword>
<evidence type="ECO:0000313" key="3">
    <source>
        <dbReference type="EMBL" id="AMM40850.1"/>
    </source>
</evidence>
<feature type="signal peptide" evidence="1">
    <location>
        <begin position="1"/>
        <end position="27"/>
    </location>
</feature>
<dbReference type="InterPro" id="IPR002071">
    <property type="entry name" value="Thermonucl_AS"/>
</dbReference>
<organism evidence="3 4">
    <name type="scientific">Desulfofervidus auxilii</name>
    <dbReference type="NCBI Taxonomy" id="1621989"/>
    <lineage>
        <taxon>Bacteria</taxon>
        <taxon>Pseudomonadati</taxon>
        <taxon>Thermodesulfobacteriota</taxon>
        <taxon>Candidatus Desulfofervidia</taxon>
        <taxon>Candidatus Desulfofervidales</taxon>
        <taxon>Candidatus Desulfofervidaceae</taxon>
        <taxon>Candidatus Desulfofervidus</taxon>
    </lineage>
</organism>
<dbReference type="Gene3D" id="2.40.50.90">
    <property type="match status" value="1"/>
</dbReference>
<dbReference type="PROSITE" id="PS50830">
    <property type="entry name" value="TNASE_3"/>
    <property type="match status" value="1"/>
</dbReference>
<gene>
    <name evidence="3" type="ORF">HS1_001046</name>
</gene>
<name>A0A7U4QK74_DESA2</name>
<evidence type="ECO:0000259" key="2">
    <source>
        <dbReference type="PROSITE" id="PS50830"/>
    </source>
</evidence>
<dbReference type="AlphaFoldDB" id="A0A7U4QK74"/>